<feature type="compositionally biased region" description="Polar residues" evidence="1">
    <location>
        <begin position="106"/>
        <end position="117"/>
    </location>
</feature>
<feature type="compositionally biased region" description="Polar residues" evidence="1">
    <location>
        <begin position="359"/>
        <end position="378"/>
    </location>
</feature>
<evidence type="ECO:0000313" key="3">
    <source>
        <dbReference type="Proteomes" id="UP000243515"/>
    </source>
</evidence>
<evidence type="ECO:0008006" key="4">
    <source>
        <dbReference type="Google" id="ProtNLM"/>
    </source>
</evidence>
<accession>A0A232M0A1</accession>
<dbReference type="OrthoDB" id="418495at2759"/>
<feature type="compositionally biased region" description="Low complexity" evidence="1">
    <location>
        <begin position="76"/>
        <end position="92"/>
    </location>
</feature>
<feature type="compositionally biased region" description="Low complexity" evidence="1">
    <location>
        <begin position="530"/>
        <end position="541"/>
    </location>
</feature>
<evidence type="ECO:0000313" key="2">
    <source>
        <dbReference type="EMBL" id="OXV09829.1"/>
    </source>
</evidence>
<feature type="compositionally biased region" description="Polar residues" evidence="1">
    <location>
        <begin position="160"/>
        <end position="169"/>
    </location>
</feature>
<organism evidence="2 3">
    <name type="scientific">Elaphomyces granulatus</name>
    <dbReference type="NCBI Taxonomy" id="519963"/>
    <lineage>
        <taxon>Eukaryota</taxon>
        <taxon>Fungi</taxon>
        <taxon>Dikarya</taxon>
        <taxon>Ascomycota</taxon>
        <taxon>Pezizomycotina</taxon>
        <taxon>Eurotiomycetes</taxon>
        <taxon>Eurotiomycetidae</taxon>
        <taxon>Eurotiales</taxon>
        <taxon>Elaphomycetaceae</taxon>
        <taxon>Elaphomyces</taxon>
    </lineage>
</organism>
<proteinExistence type="predicted"/>
<dbReference type="AlphaFoldDB" id="A0A232M0A1"/>
<feature type="compositionally biased region" description="Polar residues" evidence="1">
    <location>
        <begin position="327"/>
        <end position="339"/>
    </location>
</feature>
<sequence>MAGAATATFSTEALAATTGVNGIWELAVPIPQDKPHQGNNDIAPKKQRASNDSNPVFPTSNNRHRNPGGLTQPRNSSQSASGRSSSSQARESTIVGAAIVMESGENPRQSTLTTSKVDTTKHHFGPTNDGQDNWIHRDKLARIESEELQQAAIRFHRQVRTGSKSSSIRGRSHDSHSNGLNGTVVTPPTTVIAADQMEPWPNVQRPQLDSPVLLEDAEPEDPLEVERLNWDLRLPEEVAAELNPVESPEDSGASRLDKTPGLRKNSSRIPVLATTPHHTEREFPIQRRRTRTLGSGDEECVPNAKTRRPSEPAVVGTPEASPDESDTPPNTSRPNSRGTPLQPAPASPVKKTPGKAAPQSATRKSSVPLSTRKPSAQQKPRAPSGGSMTKERPATRGGDNRPTTATPNRVESDPPWLATMYKPDPRLPPDQQILPTHAKRLQQEQWEKQGKTPSTYDREFAPLAIRFDDEPPPREIQGPEKPEPEQESETSTTWPLKAPKSPNPSNRPGTSGTNYSTIPKVQNTPPIGMSAAPQASPQPAAVRDPSQEKENGCGCCIVM</sequence>
<feature type="region of interest" description="Disordered" evidence="1">
    <location>
        <begin position="158"/>
        <end position="185"/>
    </location>
</feature>
<feature type="region of interest" description="Disordered" evidence="1">
    <location>
        <begin position="28"/>
        <end position="133"/>
    </location>
</feature>
<dbReference type="Proteomes" id="UP000243515">
    <property type="component" value="Unassembled WGS sequence"/>
</dbReference>
<name>A0A232M0A1_9EURO</name>
<feature type="region of interest" description="Disordered" evidence="1">
    <location>
        <begin position="240"/>
        <end position="559"/>
    </location>
</feature>
<comment type="caution">
    <text evidence="2">The sequence shown here is derived from an EMBL/GenBank/DDBJ whole genome shotgun (WGS) entry which is preliminary data.</text>
</comment>
<keyword evidence="3" id="KW-1185">Reference proteome</keyword>
<feature type="compositionally biased region" description="Polar residues" evidence="1">
    <location>
        <begin position="50"/>
        <end position="61"/>
    </location>
</feature>
<feature type="compositionally biased region" description="Polar residues" evidence="1">
    <location>
        <begin position="503"/>
        <end position="525"/>
    </location>
</feature>
<evidence type="ECO:0000256" key="1">
    <source>
        <dbReference type="SAM" id="MobiDB-lite"/>
    </source>
</evidence>
<dbReference type="EMBL" id="NPHW01003299">
    <property type="protein sequence ID" value="OXV09829.1"/>
    <property type="molecule type" value="Genomic_DNA"/>
</dbReference>
<gene>
    <name evidence="2" type="ORF">Egran_02408</name>
</gene>
<feature type="compositionally biased region" description="Basic and acidic residues" evidence="1">
    <location>
        <begin position="441"/>
        <end position="484"/>
    </location>
</feature>
<reference evidence="2 3" key="1">
    <citation type="journal article" date="2015" name="Environ. Microbiol.">
        <title>Metagenome sequence of Elaphomyces granulatus from sporocarp tissue reveals Ascomycota ectomycorrhizal fingerprints of genome expansion and a Proteobacteria-rich microbiome.</title>
        <authorList>
            <person name="Quandt C.A."/>
            <person name="Kohler A."/>
            <person name="Hesse C.N."/>
            <person name="Sharpton T.J."/>
            <person name="Martin F."/>
            <person name="Spatafora J.W."/>
        </authorList>
    </citation>
    <scope>NUCLEOTIDE SEQUENCE [LARGE SCALE GENOMIC DNA]</scope>
    <source>
        <strain evidence="2 3">OSC145934</strain>
    </source>
</reference>
<protein>
    <recommendedName>
        <fullName evidence="4">TeaA receptor TeaR</fullName>
    </recommendedName>
</protein>